<dbReference type="Gene3D" id="2.40.160.220">
    <property type="match status" value="1"/>
</dbReference>
<proteinExistence type="predicted"/>
<accession>A0A514D9I4</accession>
<evidence type="ECO:0000313" key="1">
    <source>
        <dbReference type="EMBL" id="QDH90271.1"/>
    </source>
</evidence>
<reference evidence="1" key="1">
    <citation type="submission" date="2019-05" db="EMBL/GenBank/DDBJ databases">
        <title>Metatranscriptomic reconstruction reveals RNA viruses with the potential to shape carbon cycling in soil.</title>
        <authorList>
            <person name="Starr E.P."/>
            <person name="Nuccio E."/>
            <person name="Pett-Ridge J."/>
            <person name="Banfield J.F."/>
            <person name="Firestone M.K."/>
        </authorList>
    </citation>
    <scope>NUCLEOTIDE SEQUENCE</scope>
    <source>
        <strain evidence="1">H4_Bulk_46_scaffold_722</strain>
    </source>
</reference>
<sequence>MFADPQSVTYATVAKSLPAIGRAESQSEYRLDDSGTVYDLTVSHQFKNRNRVVARLRRDTVVTNPLSSSNNIAASATATFTLDFPTSGLSTTDAQNLGNALVGWLTSANILKMANGET</sequence>
<name>A0A514D9I4_9VIRU</name>
<organism evidence="1">
    <name type="scientific">Leviviridae sp</name>
    <dbReference type="NCBI Taxonomy" id="2027243"/>
    <lineage>
        <taxon>Viruses</taxon>
        <taxon>Riboviria</taxon>
        <taxon>Orthornavirae</taxon>
        <taxon>Lenarviricota</taxon>
        <taxon>Leviviricetes</taxon>
        <taxon>Norzivirales</taxon>
        <taxon>Fiersviridae</taxon>
    </lineage>
</organism>
<protein>
    <submittedName>
        <fullName evidence="1">Uncharacterized protein</fullName>
    </submittedName>
</protein>
<gene>
    <name evidence="1" type="ORF">H4Bulk46722_000002</name>
</gene>
<dbReference type="EMBL" id="MN035404">
    <property type="protein sequence ID" value="QDH90271.1"/>
    <property type="molecule type" value="Genomic_RNA"/>
</dbReference>